<dbReference type="PRINTS" id="PR00035">
    <property type="entry name" value="HTHGNTR"/>
</dbReference>
<dbReference type="InterPro" id="IPR050679">
    <property type="entry name" value="Bact_HTH_transcr_reg"/>
</dbReference>
<keyword evidence="2" id="KW-0238">DNA-binding</keyword>
<dbReference type="SMART" id="SM00345">
    <property type="entry name" value="HTH_GNTR"/>
    <property type="match status" value="1"/>
</dbReference>
<dbReference type="InterPro" id="IPR000524">
    <property type="entry name" value="Tscrpt_reg_HTH_GntR"/>
</dbReference>
<name>A0A290SBD1_9GAMM</name>
<dbReference type="GO" id="GO:0003700">
    <property type="term" value="F:DNA-binding transcription factor activity"/>
    <property type="evidence" value="ECO:0007669"/>
    <property type="project" value="InterPro"/>
</dbReference>
<dbReference type="Pfam" id="PF07702">
    <property type="entry name" value="UTRA"/>
    <property type="match status" value="1"/>
</dbReference>
<dbReference type="Proteomes" id="UP000016505">
    <property type="component" value="Chromosome I"/>
</dbReference>
<evidence type="ECO:0000259" key="4">
    <source>
        <dbReference type="PROSITE" id="PS50949"/>
    </source>
</evidence>
<dbReference type="SMART" id="SM00866">
    <property type="entry name" value="UTRA"/>
    <property type="match status" value="1"/>
</dbReference>
<accession>A0A290SBD1</accession>
<dbReference type="CDD" id="cd07377">
    <property type="entry name" value="WHTH_GntR"/>
    <property type="match status" value="1"/>
</dbReference>
<dbReference type="AlphaFoldDB" id="A0A290SBD1"/>
<evidence type="ECO:0000313" key="5">
    <source>
        <dbReference type="EMBL" id="ATC88221.1"/>
    </source>
</evidence>
<dbReference type="InterPro" id="IPR036388">
    <property type="entry name" value="WH-like_DNA-bd_sf"/>
</dbReference>
<dbReference type="InterPro" id="IPR028978">
    <property type="entry name" value="Chorismate_lyase_/UTRA_dom_sf"/>
</dbReference>
<protein>
    <submittedName>
        <fullName evidence="5">GntR family transcriptional regulator</fullName>
    </submittedName>
</protein>
<reference evidence="5 6" key="1">
    <citation type="journal article" date="2012" name="J. Bacteriol.">
        <title>Genome sequences of type strains of seven species of the marine bacterium Pseudoalteromonas.</title>
        <authorList>
            <person name="Xie B.B."/>
            <person name="Shu Y.L."/>
            <person name="Qin Q.L."/>
            <person name="Rong J.C."/>
            <person name="Zhang X.Y."/>
            <person name="Chen X.L."/>
            <person name="Shi M."/>
            <person name="He H.L."/>
            <person name="Zhou B.C."/>
            <person name="Zhang Y.Z."/>
        </authorList>
    </citation>
    <scope>NUCLEOTIDE SEQUENCE [LARGE SCALE GENOMIC DNA]</scope>
    <source>
        <strain evidence="5 6">A 37-1-2</strain>
    </source>
</reference>
<evidence type="ECO:0000313" key="6">
    <source>
        <dbReference type="Proteomes" id="UP000016505"/>
    </source>
</evidence>
<organism evidence="5 6">
    <name type="scientific">Pseudoalteromonas arctica A 37-1-2</name>
    <dbReference type="NCBI Taxonomy" id="1117313"/>
    <lineage>
        <taxon>Bacteria</taxon>
        <taxon>Pseudomonadati</taxon>
        <taxon>Pseudomonadota</taxon>
        <taxon>Gammaproteobacteria</taxon>
        <taxon>Alteromonadales</taxon>
        <taxon>Pseudoalteromonadaceae</taxon>
        <taxon>Pseudoalteromonas</taxon>
    </lineage>
</organism>
<evidence type="ECO:0000256" key="2">
    <source>
        <dbReference type="ARBA" id="ARBA00023125"/>
    </source>
</evidence>
<dbReference type="EMBL" id="CP011025">
    <property type="protein sequence ID" value="ATC88221.1"/>
    <property type="molecule type" value="Genomic_DNA"/>
</dbReference>
<dbReference type="OrthoDB" id="7173258at2"/>
<dbReference type="SUPFAM" id="SSF64288">
    <property type="entry name" value="Chorismate lyase-like"/>
    <property type="match status" value="1"/>
</dbReference>
<dbReference type="KEGG" id="part:PARC_a3908"/>
<evidence type="ECO:0000256" key="3">
    <source>
        <dbReference type="ARBA" id="ARBA00023163"/>
    </source>
</evidence>
<dbReference type="PANTHER" id="PTHR44846:SF1">
    <property type="entry name" value="MANNOSYL-D-GLYCERATE TRANSPORT_METABOLISM SYSTEM REPRESSOR MNGR-RELATED"/>
    <property type="match status" value="1"/>
</dbReference>
<dbReference type="PROSITE" id="PS50949">
    <property type="entry name" value="HTH_GNTR"/>
    <property type="match status" value="1"/>
</dbReference>
<keyword evidence="3" id="KW-0804">Transcription</keyword>
<evidence type="ECO:0000256" key="1">
    <source>
        <dbReference type="ARBA" id="ARBA00023015"/>
    </source>
</evidence>
<dbReference type="InterPro" id="IPR036390">
    <property type="entry name" value="WH_DNA-bd_sf"/>
</dbReference>
<proteinExistence type="predicted"/>
<dbReference type="Pfam" id="PF00392">
    <property type="entry name" value="GntR"/>
    <property type="match status" value="1"/>
</dbReference>
<dbReference type="Gene3D" id="3.40.1410.10">
    <property type="entry name" value="Chorismate lyase-like"/>
    <property type="match status" value="1"/>
</dbReference>
<dbReference type="InterPro" id="IPR011663">
    <property type="entry name" value="UTRA"/>
</dbReference>
<dbReference type="RefSeq" id="WP_010554517.1">
    <property type="nucleotide sequence ID" value="NZ_CP011025.1"/>
</dbReference>
<dbReference type="GO" id="GO:0045892">
    <property type="term" value="P:negative regulation of DNA-templated transcription"/>
    <property type="evidence" value="ECO:0007669"/>
    <property type="project" value="TreeGrafter"/>
</dbReference>
<gene>
    <name evidence="5" type="ORF">PARC_a3908</name>
</gene>
<sequence>MSNSMFDHKLSSPSLDFQPLYLQVADSIKQLIVKRHWLPGEALPSEFRLAEEFNVSQGTVRKALNLLTDNKIVTRRQGVGTFVSEHTSQDALFRFFPLQADGESDNSPKAELLSVELCVAPAEAIKALQLNKKDKVTKLVRRRILDNEFCMSETIYLPQSYFPDIHKSSDIPHTLYHYYQSKFNQTVHKTQDSIKAVLATIDDAKMLAINAGDPLLLVSRITESIEGKRIEYRLTKCRSDHYHYQIELD</sequence>
<dbReference type="GO" id="GO:0003677">
    <property type="term" value="F:DNA binding"/>
    <property type="evidence" value="ECO:0007669"/>
    <property type="project" value="UniProtKB-KW"/>
</dbReference>
<dbReference type="PANTHER" id="PTHR44846">
    <property type="entry name" value="MANNOSYL-D-GLYCERATE TRANSPORT/METABOLISM SYSTEM REPRESSOR MNGR-RELATED"/>
    <property type="match status" value="1"/>
</dbReference>
<keyword evidence="1" id="KW-0805">Transcription regulation</keyword>
<feature type="domain" description="HTH gntR-type" evidence="4">
    <location>
        <begin position="18"/>
        <end position="86"/>
    </location>
</feature>
<dbReference type="Gene3D" id="1.10.10.10">
    <property type="entry name" value="Winged helix-like DNA-binding domain superfamily/Winged helix DNA-binding domain"/>
    <property type="match status" value="1"/>
</dbReference>
<dbReference type="SUPFAM" id="SSF46785">
    <property type="entry name" value="Winged helix' DNA-binding domain"/>
    <property type="match status" value="1"/>
</dbReference>